<gene>
    <name evidence="2" type="ORF">HQN87_21975</name>
</gene>
<evidence type="ECO:0000313" key="2">
    <source>
        <dbReference type="EMBL" id="NQX47998.1"/>
    </source>
</evidence>
<sequence length="52" mass="5785">MTDQAFAPAGQVTRAQFAALLVRGLGLSTESVTNAFNLDNWEFLRNKSTRRI</sequence>
<comment type="caution">
    <text evidence="2">The sequence shown here is derived from an EMBL/GenBank/DDBJ whole genome shotgun (WGS) entry which is preliminary data.</text>
</comment>
<evidence type="ECO:0000313" key="3">
    <source>
        <dbReference type="Proteomes" id="UP000711047"/>
    </source>
</evidence>
<accession>A0ABX2DTI5</accession>
<organism evidence="2 3">
    <name type="scientific">Paenibacillus tritici</name>
    <dbReference type="NCBI Taxonomy" id="1873425"/>
    <lineage>
        <taxon>Bacteria</taxon>
        <taxon>Bacillati</taxon>
        <taxon>Bacillota</taxon>
        <taxon>Bacilli</taxon>
        <taxon>Bacillales</taxon>
        <taxon>Paenibacillaceae</taxon>
        <taxon>Paenibacillus</taxon>
    </lineage>
</organism>
<dbReference type="EMBL" id="JABMKX010000012">
    <property type="protein sequence ID" value="NQX47998.1"/>
    <property type="molecule type" value="Genomic_DNA"/>
</dbReference>
<feature type="domain" description="SLH" evidence="1">
    <location>
        <begin position="1"/>
        <end position="35"/>
    </location>
</feature>
<protein>
    <recommendedName>
        <fullName evidence="1">SLH domain-containing protein</fullName>
    </recommendedName>
</protein>
<dbReference type="PROSITE" id="PS51272">
    <property type="entry name" value="SLH"/>
    <property type="match status" value="1"/>
</dbReference>
<dbReference type="Proteomes" id="UP000711047">
    <property type="component" value="Unassembled WGS sequence"/>
</dbReference>
<reference evidence="2 3" key="1">
    <citation type="submission" date="2020-05" db="EMBL/GenBank/DDBJ databases">
        <title>Paenibacillus glebae, sp. nov., Paenibacillus humi sp. nov., Paenibacillus pedi sp. nov., Paenibacillus terrestris sp. nov. and Paenibacillus terricola sp. nov., isolated from a forest top soil sample.</title>
        <authorList>
            <person name="Qi S."/>
            <person name="Carlier A."/>
            <person name="Cnockaert M."/>
            <person name="Vandamme P."/>
        </authorList>
    </citation>
    <scope>NUCLEOTIDE SEQUENCE [LARGE SCALE GENOMIC DNA]</scope>
    <source>
        <strain evidence="2 3">LMG 29502</strain>
    </source>
</reference>
<evidence type="ECO:0000259" key="1">
    <source>
        <dbReference type="PROSITE" id="PS51272"/>
    </source>
</evidence>
<name>A0ABX2DTI5_9BACL</name>
<proteinExistence type="predicted"/>
<keyword evidence="3" id="KW-1185">Reference proteome</keyword>
<dbReference type="InterPro" id="IPR001119">
    <property type="entry name" value="SLH_dom"/>
</dbReference>